<dbReference type="Gramene" id="OE9A002569T1">
    <property type="protein sequence ID" value="OE9A002569C1"/>
    <property type="gene ID" value="OE9A002569"/>
</dbReference>
<gene>
    <name evidence="1" type="ORF">OLEA9_A002569</name>
</gene>
<evidence type="ECO:0000313" key="2">
    <source>
        <dbReference type="Proteomes" id="UP000594638"/>
    </source>
</evidence>
<organism evidence="1 2">
    <name type="scientific">Olea europaea subsp. europaea</name>
    <dbReference type="NCBI Taxonomy" id="158383"/>
    <lineage>
        <taxon>Eukaryota</taxon>
        <taxon>Viridiplantae</taxon>
        <taxon>Streptophyta</taxon>
        <taxon>Embryophyta</taxon>
        <taxon>Tracheophyta</taxon>
        <taxon>Spermatophyta</taxon>
        <taxon>Magnoliopsida</taxon>
        <taxon>eudicotyledons</taxon>
        <taxon>Gunneridae</taxon>
        <taxon>Pentapetalae</taxon>
        <taxon>asterids</taxon>
        <taxon>lamiids</taxon>
        <taxon>Lamiales</taxon>
        <taxon>Oleaceae</taxon>
        <taxon>Oleeae</taxon>
        <taxon>Olea</taxon>
    </lineage>
</organism>
<dbReference type="AlphaFoldDB" id="A0A8S0VGW3"/>
<protein>
    <submittedName>
        <fullName evidence="1">Uncharacterized protein</fullName>
    </submittedName>
</protein>
<reference evidence="1 2" key="1">
    <citation type="submission" date="2019-12" db="EMBL/GenBank/DDBJ databases">
        <authorList>
            <person name="Alioto T."/>
            <person name="Alioto T."/>
            <person name="Gomez Garrido J."/>
        </authorList>
    </citation>
    <scope>NUCLEOTIDE SEQUENCE [LARGE SCALE GENOMIC DNA]</scope>
</reference>
<evidence type="ECO:0000313" key="1">
    <source>
        <dbReference type="EMBL" id="CAA3032870.1"/>
    </source>
</evidence>
<proteinExistence type="predicted"/>
<name>A0A8S0VGW3_OLEEU</name>
<dbReference type="Proteomes" id="UP000594638">
    <property type="component" value="Unassembled WGS sequence"/>
</dbReference>
<accession>A0A8S0VGW3</accession>
<sequence length="205" mass="22558">MSNVKDGLSTEMLGIRQDGPAQESKLAKLNYQELLETRVMESGGVRHPIEFASVFDRDDNQRVATSDKSFELSTEECVDIQDRLTAVSTPVGASKDPIKVQGKEYSLKSVDADSLEATAVRYPFFSRGHSSRQYRLTHKGLARQDGTTIIASLSATLLLVIQTKSDQTDAIRSIARSFTYVACYLPPSDLLTRTIYSEGVSSQAV</sequence>
<dbReference type="OrthoDB" id="10426940at2759"/>
<dbReference type="EMBL" id="CACTIH010009723">
    <property type="protein sequence ID" value="CAA3032870.1"/>
    <property type="molecule type" value="Genomic_DNA"/>
</dbReference>
<keyword evidence="2" id="KW-1185">Reference proteome</keyword>
<comment type="caution">
    <text evidence="1">The sequence shown here is derived from an EMBL/GenBank/DDBJ whole genome shotgun (WGS) entry which is preliminary data.</text>
</comment>